<evidence type="ECO:0000313" key="3">
    <source>
        <dbReference type="Proteomes" id="UP000290545"/>
    </source>
</evidence>
<dbReference type="OrthoDB" id="665228at2"/>
<accession>A0A4Q1D9C6</accession>
<organism evidence="2 3">
    <name type="scientific">Filimonas effusa</name>
    <dbReference type="NCBI Taxonomy" id="2508721"/>
    <lineage>
        <taxon>Bacteria</taxon>
        <taxon>Pseudomonadati</taxon>
        <taxon>Bacteroidota</taxon>
        <taxon>Chitinophagia</taxon>
        <taxon>Chitinophagales</taxon>
        <taxon>Chitinophagaceae</taxon>
        <taxon>Filimonas</taxon>
    </lineage>
</organism>
<evidence type="ECO:0000313" key="2">
    <source>
        <dbReference type="EMBL" id="RXK85977.1"/>
    </source>
</evidence>
<dbReference type="InterPro" id="IPR026444">
    <property type="entry name" value="Secre_tail"/>
</dbReference>
<dbReference type="Pfam" id="PF18962">
    <property type="entry name" value="Por_Secre_tail"/>
    <property type="match status" value="1"/>
</dbReference>
<comment type="caution">
    <text evidence="2">The sequence shown here is derived from an EMBL/GenBank/DDBJ whole genome shotgun (WGS) entry which is preliminary data.</text>
</comment>
<reference evidence="2 3" key="1">
    <citation type="submission" date="2019-01" db="EMBL/GenBank/DDBJ databases">
        <title>Filimonas sp. strain TTM-71.</title>
        <authorList>
            <person name="Chen W.-M."/>
        </authorList>
    </citation>
    <scope>NUCLEOTIDE SEQUENCE [LARGE SCALE GENOMIC DNA]</scope>
    <source>
        <strain evidence="2 3">TTM-71</strain>
    </source>
</reference>
<protein>
    <recommendedName>
        <fullName evidence="1">Secretion system C-terminal sorting domain-containing protein</fullName>
    </recommendedName>
</protein>
<name>A0A4Q1D9C6_9BACT</name>
<dbReference type="Proteomes" id="UP000290545">
    <property type="component" value="Unassembled WGS sequence"/>
</dbReference>
<evidence type="ECO:0000259" key="1">
    <source>
        <dbReference type="Pfam" id="PF18962"/>
    </source>
</evidence>
<dbReference type="AlphaFoldDB" id="A0A4Q1D9C6"/>
<keyword evidence="3" id="KW-1185">Reference proteome</keyword>
<sequence length="458" mass="48852">MKTKLLLLPITLIAFHQFNFLFSQGLVISNGSNIVVNGATSIVINNGGINNSGSFNASTGTIVFTGTSTASLSGASTSSFYNLTVNKPGSFITLGHNVGVTHSLTMETGHLNLNGFDLDLGATGSLTGEKPASRVIGPNGGYLISSAILNAPNKANPGNIGLEITASANPGLVTLKRGHQSRQLSGGFGIHRYYDITAANNIGENATLRFHYFDEELGGVSESELGVYSVTSVTPGGELEIKSFTDPIANYVEVNGAALAGVFVPASTISDPARSSYFTVTPVDSRALLRWGTFYEINADRFELERAVGNSGFQRFANVPAAGTVATPNDYNYTDPEPLKGPYFGTSPRYYRYKVIFKDGSFRYSNIISVAPEGYPSEVLSIYPSPSYGPVNVRFSSVKNQRVVLQVLDNLGSIVAQAEMNALTGANLISCDISHVARGTYYVRLIGIAKQAYKILKQ</sequence>
<dbReference type="EMBL" id="SDHZ01000001">
    <property type="protein sequence ID" value="RXK85977.1"/>
    <property type="molecule type" value="Genomic_DNA"/>
</dbReference>
<feature type="domain" description="Secretion system C-terminal sorting" evidence="1">
    <location>
        <begin position="382"/>
        <end position="448"/>
    </location>
</feature>
<dbReference type="RefSeq" id="WP_129001728.1">
    <property type="nucleotide sequence ID" value="NZ_SDHZ01000001.1"/>
</dbReference>
<gene>
    <name evidence="2" type="ORF">ESB13_03975</name>
</gene>
<proteinExistence type="predicted"/>